<evidence type="ECO:0000256" key="16">
    <source>
        <dbReference type="SAM" id="SignalP"/>
    </source>
</evidence>
<dbReference type="GO" id="GO:0006508">
    <property type="term" value="P:proteolysis"/>
    <property type="evidence" value="ECO:0007669"/>
    <property type="project" value="UniProtKB-KW"/>
</dbReference>
<evidence type="ECO:0000256" key="3">
    <source>
        <dbReference type="ARBA" id="ARBA00005988"/>
    </source>
</evidence>
<dbReference type="InterPro" id="IPR003146">
    <property type="entry name" value="M14A_act_pep"/>
</dbReference>
<dbReference type="SMART" id="SM00631">
    <property type="entry name" value="Zn_pept"/>
    <property type="match status" value="1"/>
</dbReference>
<sequence length="408" mass="47102">MESTKVLLLLLAIQNIVLAYQVRYDNHAVYRVTPKTRQHVEVLKYLEKEGWIDFWTPLRSNAYPVDIMVAPGVKRNLEIMLEDYGIDTTNLISNVQEVIDEQKGLTKSRSLDWNNYYTLTEIQNWVYKLSENYVNIVTVDNVKSYEKRNVTIVKVSFNSSATEAVFIESNIHAREWISSAVSTYILSEILNSTEPRIVELRNKYNWYFVPVVNPDGFAYSHEHDRLWRKTRKPYGGCFGADPNRNWDNHWNEFGADDNPCSEIYSGPKPFSEQCAKNLAEYLTNIPEKIRTYISFHSFSQLILIPYGYTTEHLENYDQVYNISFNAAEVLKSRYGTSYTVGTITDVIYPASGGSIDWAKATLHIPISVAYELRDTGKYGFLLPPDQIIPTAEETIDSVLYMVEESQYL</sequence>
<keyword evidence="12" id="KW-1015">Disulfide bond</keyword>
<keyword evidence="10" id="KW-0862">Zinc</keyword>
<dbReference type="OrthoDB" id="3626597at2759"/>
<dbReference type="GO" id="GO:0005615">
    <property type="term" value="C:extracellular space"/>
    <property type="evidence" value="ECO:0007669"/>
    <property type="project" value="TreeGrafter"/>
</dbReference>
<dbReference type="CDD" id="cd03860">
    <property type="entry name" value="M14_CP_A-B_like"/>
    <property type="match status" value="1"/>
</dbReference>
<dbReference type="Proteomes" id="UP000410492">
    <property type="component" value="Unassembled WGS sequence"/>
</dbReference>
<evidence type="ECO:0000256" key="6">
    <source>
        <dbReference type="ARBA" id="ARBA00022670"/>
    </source>
</evidence>
<dbReference type="Gene3D" id="3.30.70.340">
    <property type="entry name" value="Metallocarboxypeptidase-like"/>
    <property type="match status" value="1"/>
</dbReference>
<evidence type="ECO:0000256" key="5">
    <source>
        <dbReference type="ARBA" id="ARBA00022645"/>
    </source>
</evidence>
<keyword evidence="11" id="KW-0482">Metalloprotease</keyword>
<keyword evidence="19" id="KW-1185">Reference proteome</keyword>
<dbReference type="Gene3D" id="3.40.630.10">
    <property type="entry name" value="Zn peptidases"/>
    <property type="match status" value="1"/>
</dbReference>
<feature type="chain" id="PRO_5024820165" description="Zinc carboxypeptidase A 1" evidence="16">
    <location>
        <begin position="20"/>
        <end position="408"/>
    </location>
</feature>
<reference evidence="18 19" key="1">
    <citation type="submission" date="2019-01" db="EMBL/GenBank/DDBJ databases">
        <authorList>
            <person name="Sayadi A."/>
        </authorList>
    </citation>
    <scope>NUCLEOTIDE SEQUENCE [LARGE SCALE GENOMIC DNA]</scope>
</reference>
<dbReference type="FunFam" id="3.30.70.340:FF:000002">
    <property type="entry name" value="Carboxypeptidase A"/>
    <property type="match status" value="1"/>
</dbReference>
<organism evidence="18 19">
    <name type="scientific">Callosobruchus maculatus</name>
    <name type="common">Southern cowpea weevil</name>
    <name type="synonym">Pulse bruchid</name>
    <dbReference type="NCBI Taxonomy" id="64391"/>
    <lineage>
        <taxon>Eukaryota</taxon>
        <taxon>Metazoa</taxon>
        <taxon>Ecdysozoa</taxon>
        <taxon>Arthropoda</taxon>
        <taxon>Hexapoda</taxon>
        <taxon>Insecta</taxon>
        <taxon>Pterygota</taxon>
        <taxon>Neoptera</taxon>
        <taxon>Endopterygota</taxon>
        <taxon>Coleoptera</taxon>
        <taxon>Polyphaga</taxon>
        <taxon>Cucujiformia</taxon>
        <taxon>Chrysomeloidea</taxon>
        <taxon>Chrysomelidae</taxon>
        <taxon>Bruchinae</taxon>
        <taxon>Bruchini</taxon>
        <taxon>Callosobruchus</taxon>
    </lineage>
</organism>
<evidence type="ECO:0000259" key="17">
    <source>
        <dbReference type="PROSITE" id="PS52035"/>
    </source>
</evidence>
<dbReference type="GO" id="GO:0004181">
    <property type="term" value="F:metallocarboxypeptidase activity"/>
    <property type="evidence" value="ECO:0007669"/>
    <property type="project" value="InterPro"/>
</dbReference>
<evidence type="ECO:0000256" key="7">
    <source>
        <dbReference type="ARBA" id="ARBA00022723"/>
    </source>
</evidence>
<comment type="similarity">
    <text evidence="3 15">Belongs to the peptidase M14 family.</text>
</comment>
<dbReference type="InterPro" id="IPR000834">
    <property type="entry name" value="Peptidase_M14"/>
</dbReference>
<evidence type="ECO:0000256" key="12">
    <source>
        <dbReference type="ARBA" id="ARBA00023157"/>
    </source>
</evidence>
<accession>A0A653CB64</accession>
<evidence type="ECO:0000256" key="11">
    <source>
        <dbReference type="ARBA" id="ARBA00023049"/>
    </source>
</evidence>
<evidence type="ECO:0000256" key="1">
    <source>
        <dbReference type="ARBA" id="ARBA00001947"/>
    </source>
</evidence>
<dbReference type="FunFam" id="3.40.630.10:FF:000040">
    <property type="entry name" value="zinc carboxypeptidase"/>
    <property type="match status" value="1"/>
</dbReference>
<dbReference type="InterPro" id="IPR057247">
    <property type="entry name" value="CARBOXYPEPT_ZN_2"/>
</dbReference>
<dbReference type="AlphaFoldDB" id="A0A653CB64"/>
<evidence type="ECO:0000256" key="8">
    <source>
        <dbReference type="ARBA" id="ARBA00022729"/>
    </source>
</evidence>
<dbReference type="SUPFAM" id="SSF54897">
    <property type="entry name" value="Protease propeptides/inhibitors"/>
    <property type="match status" value="1"/>
</dbReference>
<keyword evidence="4" id="KW-0964">Secreted</keyword>
<evidence type="ECO:0000256" key="2">
    <source>
        <dbReference type="ARBA" id="ARBA00004613"/>
    </source>
</evidence>
<keyword evidence="8 16" id="KW-0732">Signal</keyword>
<dbReference type="GO" id="GO:0008270">
    <property type="term" value="F:zinc ion binding"/>
    <property type="evidence" value="ECO:0007669"/>
    <property type="project" value="InterPro"/>
</dbReference>
<feature type="domain" description="Peptidase M14" evidence="17">
    <location>
        <begin position="115"/>
        <end position="405"/>
    </location>
</feature>
<gene>
    <name evidence="18" type="ORF">CALMAC_LOCUS7577</name>
</gene>
<name>A0A653CB64_CALMS</name>
<feature type="signal peptide" evidence="16">
    <location>
        <begin position="1"/>
        <end position="19"/>
    </location>
</feature>
<evidence type="ECO:0000313" key="18">
    <source>
        <dbReference type="EMBL" id="VEN44966.1"/>
    </source>
</evidence>
<dbReference type="Pfam" id="PF00246">
    <property type="entry name" value="Peptidase_M14"/>
    <property type="match status" value="1"/>
</dbReference>
<dbReference type="Pfam" id="PF02244">
    <property type="entry name" value="Propep_M14"/>
    <property type="match status" value="1"/>
</dbReference>
<dbReference type="PANTHER" id="PTHR11705:SF153">
    <property type="entry name" value="ZINC CARBOXYPEPTIDASE A 1-LIKE PROTEIN"/>
    <property type="match status" value="1"/>
</dbReference>
<keyword evidence="7" id="KW-0479">Metal-binding</keyword>
<keyword evidence="9" id="KW-0378">Hydrolase</keyword>
<dbReference type="InterPro" id="IPR036990">
    <property type="entry name" value="M14A-like_propep"/>
</dbReference>
<comment type="subcellular location">
    <subcellularLocation>
        <location evidence="2">Secreted</location>
    </subcellularLocation>
</comment>
<evidence type="ECO:0000256" key="14">
    <source>
        <dbReference type="ARBA" id="ARBA00069039"/>
    </source>
</evidence>
<evidence type="ECO:0000256" key="13">
    <source>
        <dbReference type="ARBA" id="ARBA00057299"/>
    </source>
</evidence>
<dbReference type="PANTHER" id="PTHR11705">
    <property type="entry name" value="PROTEASE FAMILY M14 CARBOXYPEPTIDASE A,B"/>
    <property type="match status" value="1"/>
</dbReference>
<protein>
    <recommendedName>
        <fullName evidence="14">Zinc carboxypeptidase A 1</fullName>
    </recommendedName>
</protein>
<dbReference type="PRINTS" id="PR00765">
    <property type="entry name" value="CRBOXYPTASEA"/>
</dbReference>
<comment type="cofactor">
    <cofactor evidence="1">
        <name>Zn(2+)</name>
        <dbReference type="ChEBI" id="CHEBI:29105"/>
    </cofactor>
</comment>
<evidence type="ECO:0000256" key="9">
    <source>
        <dbReference type="ARBA" id="ARBA00022801"/>
    </source>
</evidence>
<evidence type="ECO:0000256" key="4">
    <source>
        <dbReference type="ARBA" id="ARBA00022525"/>
    </source>
</evidence>
<dbReference type="PROSITE" id="PS00133">
    <property type="entry name" value="CARBOXYPEPT_ZN_2"/>
    <property type="match status" value="1"/>
</dbReference>
<feature type="active site" description="Proton donor/acceptor" evidence="15">
    <location>
        <position position="371"/>
    </location>
</feature>
<comment type="function">
    <text evidence="13">Involved in the digestion of the blood meal.</text>
</comment>
<dbReference type="EMBL" id="CAACVG010007347">
    <property type="protein sequence ID" value="VEN44966.1"/>
    <property type="molecule type" value="Genomic_DNA"/>
</dbReference>
<keyword evidence="5" id="KW-0121">Carboxypeptidase</keyword>
<evidence type="ECO:0000313" key="19">
    <source>
        <dbReference type="Proteomes" id="UP000410492"/>
    </source>
</evidence>
<proteinExistence type="inferred from homology"/>
<evidence type="ECO:0000256" key="10">
    <source>
        <dbReference type="ARBA" id="ARBA00022833"/>
    </source>
</evidence>
<keyword evidence="6" id="KW-0645">Protease</keyword>
<dbReference type="PROSITE" id="PS52035">
    <property type="entry name" value="PEPTIDASE_M14"/>
    <property type="match status" value="1"/>
</dbReference>
<dbReference type="SUPFAM" id="SSF53187">
    <property type="entry name" value="Zn-dependent exopeptidases"/>
    <property type="match status" value="1"/>
</dbReference>
<evidence type="ECO:0000256" key="15">
    <source>
        <dbReference type="PROSITE-ProRule" id="PRU01379"/>
    </source>
</evidence>